<dbReference type="AlphaFoldDB" id="A0A9Q8QA11"/>
<dbReference type="GeneID" id="72063844"/>
<protein>
    <submittedName>
        <fullName evidence="1">Uncharacterized protein</fullName>
    </submittedName>
</protein>
<dbReference type="EMBL" id="CP086355">
    <property type="protein sequence ID" value="UNI15343.1"/>
    <property type="molecule type" value="Genomic_DNA"/>
</dbReference>
<dbReference type="Proteomes" id="UP000829364">
    <property type="component" value="Chromosome 2"/>
</dbReference>
<keyword evidence="2" id="KW-1185">Reference proteome</keyword>
<reference evidence="1" key="1">
    <citation type="submission" date="2021-11" db="EMBL/GenBank/DDBJ databases">
        <title>Purpureocillium_takamizusanense_genome.</title>
        <authorList>
            <person name="Nguyen N.-H."/>
        </authorList>
    </citation>
    <scope>NUCLEOTIDE SEQUENCE</scope>
    <source>
        <strain evidence="1">PT3</strain>
    </source>
</reference>
<accession>A0A9Q8QA11</accession>
<evidence type="ECO:0000313" key="2">
    <source>
        <dbReference type="Proteomes" id="UP000829364"/>
    </source>
</evidence>
<proteinExistence type="predicted"/>
<organism evidence="1 2">
    <name type="scientific">Purpureocillium takamizusanense</name>
    <dbReference type="NCBI Taxonomy" id="2060973"/>
    <lineage>
        <taxon>Eukaryota</taxon>
        <taxon>Fungi</taxon>
        <taxon>Dikarya</taxon>
        <taxon>Ascomycota</taxon>
        <taxon>Pezizomycotina</taxon>
        <taxon>Sordariomycetes</taxon>
        <taxon>Hypocreomycetidae</taxon>
        <taxon>Hypocreales</taxon>
        <taxon>Ophiocordycipitaceae</taxon>
        <taxon>Purpureocillium</taxon>
    </lineage>
</organism>
<evidence type="ECO:0000313" key="1">
    <source>
        <dbReference type="EMBL" id="UNI15343.1"/>
    </source>
</evidence>
<sequence length="112" mass="12297">MSDSITTIALSDDSAKNQEVLGGIYYDTTQQQGVVGDWTGPHTVTVRGPFETITAVVMKRGSTGYVAVFEVLSETDHRPVVQYNASDGAVMIILNPGYYCWIMEGVKVRYVE</sequence>
<dbReference type="RefSeq" id="XP_047838824.1">
    <property type="nucleotide sequence ID" value="XM_047982856.1"/>
</dbReference>
<name>A0A9Q8QA11_9HYPO</name>
<gene>
    <name evidence="1" type="ORF">JDV02_001883</name>
</gene>
<dbReference type="KEGG" id="ptkz:JDV02_001883"/>
<dbReference type="OrthoDB" id="3908918at2759"/>